<gene>
    <name evidence="2" type="ORF">NKI27_00505</name>
</gene>
<sequence>MNITLSDHAGSLQPEPTVEQARFNKLWQEVKKKQARNEKLKQEMDALMATYTAKVMPVELGIEEPLILLARRLVDFASRKSLADWQRGELQDWIAETLHEVSQYNAAEADAISNDYNQVIADYYDISVEELTGPPEIEDDIDAAVREAFESMTTDDETPIGQEDLFGLDDDEDRAFFEHEAAGPKKSADRKEQPINEKWIRNLFRRTARALHPDKEQDPAQRLHKQKLMTQLLDARDQQDIMTMMMLYNEHTEDGALSLESEEIENLCDLLEKQKDILDMDRVALIDESPMHYAVHDKLYAVSQKARDRKLKEHLDDVQASIKRKFKLVEYLRNLNNLKTVLEERYEDHRYI</sequence>
<dbReference type="RefSeq" id="WP_265047745.1">
    <property type="nucleotide sequence ID" value="NZ_CP100390.1"/>
</dbReference>
<dbReference type="Proteomes" id="UP001163739">
    <property type="component" value="Chromosome"/>
</dbReference>
<organism evidence="2 3">
    <name type="scientific">Alkalimarinus alittae</name>
    <dbReference type="NCBI Taxonomy" id="2961619"/>
    <lineage>
        <taxon>Bacteria</taxon>
        <taxon>Pseudomonadati</taxon>
        <taxon>Pseudomonadota</taxon>
        <taxon>Gammaproteobacteria</taxon>
        <taxon>Alteromonadales</taxon>
        <taxon>Alteromonadaceae</taxon>
        <taxon>Alkalimarinus</taxon>
    </lineage>
</organism>
<feature type="coiled-coil region" evidence="1">
    <location>
        <begin position="23"/>
        <end position="50"/>
    </location>
</feature>
<reference evidence="2" key="1">
    <citation type="submission" date="2022-06" db="EMBL/GenBank/DDBJ databases">
        <title>Alkalimarinus sp. nov., isolated from gut of a Alitta virens.</title>
        <authorList>
            <person name="Yang A.I."/>
            <person name="Shin N.-R."/>
        </authorList>
    </citation>
    <scope>NUCLEOTIDE SEQUENCE</scope>
    <source>
        <strain evidence="2">A2M4</strain>
    </source>
</reference>
<accession>A0ABY6N2D9</accession>
<keyword evidence="3" id="KW-1185">Reference proteome</keyword>
<name>A0ABY6N2D9_9ALTE</name>
<keyword evidence="1" id="KW-0175">Coiled coil</keyword>
<evidence type="ECO:0000313" key="2">
    <source>
        <dbReference type="EMBL" id="UZE96261.1"/>
    </source>
</evidence>
<protein>
    <recommendedName>
        <fullName evidence="4">J domain-containing protein</fullName>
    </recommendedName>
</protein>
<evidence type="ECO:0000256" key="1">
    <source>
        <dbReference type="SAM" id="Coils"/>
    </source>
</evidence>
<evidence type="ECO:0008006" key="4">
    <source>
        <dbReference type="Google" id="ProtNLM"/>
    </source>
</evidence>
<dbReference type="EMBL" id="CP100390">
    <property type="protein sequence ID" value="UZE96261.1"/>
    <property type="molecule type" value="Genomic_DNA"/>
</dbReference>
<proteinExistence type="predicted"/>
<evidence type="ECO:0000313" key="3">
    <source>
        <dbReference type="Proteomes" id="UP001163739"/>
    </source>
</evidence>